<dbReference type="SMART" id="SM00347">
    <property type="entry name" value="HTH_MARR"/>
    <property type="match status" value="1"/>
</dbReference>
<dbReference type="InterPro" id="IPR000835">
    <property type="entry name" value="HTH_MarR-typ"/>
</dbReference>
<evidence type="ECO:0000313" key="5">
    <source>
        <dbReference type="EMBL" id="SFO28462.1"/>
    </source>
</evidence>
<dbReference type="PROSITE" id="PS50995">
    <property type="entry name" value="HTH_MARR_2"/>
    <property type="match status" value="1"/>
</dbReference>
<evidence type="ECO:0000259" key="4">
    <source>
        <dbReference type="PROSITE" id="PS50995"/>
    </source>
</evidence>
<dbReference type="OrthoDB" id="9799747at2"/>
<dbReference type="AlphaFoldDB" id="A0A1I5FXI6"/>
<dbReference type="EMBL" id="FOWD01000016">
    <property type="protein sequence ID" value="SFO28462.1"/>
    <property type="molecule type" value="Genomic_DNA"/>
</dbReference>
<dbReference type="Gene3D" id="1.10.10.10">
    <property type="entry name" value="Winged helix-like DNA-binding domain superfamily/Winged helix DNA-binding domain"/>
    <property type="match status" value="1"/>
</dbReference>
<reference evidence="5 6" key="1">
    <citation type="submission" date="2016-10" db="EMBL/GenBank/DDBJ databases">
        <authorList>
            <person name="de Groot N.N."/>
        </authorList>
    </citation>
    <scope>NUCLEOTIDE SEQUENCE [LARGE SCALE GENOMIC DNA]</scope>
    <source>
        <strain evidence="5 6">DSM 1283</strain>
    </source>
</reference>
<keyword evidence="6" id="KW-1185">Reference proteome</keyword>
<accession>A0A1I5FXI6</accession>
<dbReference type="PRINTS" id="PR00598">
    <property type="entry name" value="HTHMARR"/>
</dbReference>
<dbReference type="STRING" id="1527.SAMN04489757_11650"/>
<dbReference type="GO" id="GO:0003677">
    <property type="term" value="F:DNA binding"/>
    <property type="evidence" value="ECO:0007669"/>
    <property type="project" value="UniProtKB-KW"/>
</dbReference>
<dbReference type="InterPro" id="IPR036390">
    <property type="entry name" value="WH_DNA-bd_sf"/>
</dbReference>
<name>A0A1I5FXI6_9FIRM</name>
<sequence>MKNKKHYGEENDLNLKVVIGISRANQAIQKQSAVTFKEGGLTTAQFAVLEALYHKGTLTIQEIIKSILSTGGNMTVVINNLEKEELIERHVNPEDKRSSLIEITQKGKKIIEEIFPNHLQSLKEEFKVLTIEEKQDLITILKKLSTR</sequence>
<dbReference type="GO" id="GO:0003700">
    <property type="term" value="F:DNA-binding transcription factor activity"/>
    <property type="evidence" value="ECO:0007669"/>
    <property type="project" value="InterPro"/>
</dbReference>
<dbReference type="Pfam" id="PF01047">
    <property type="entry name" value="MarR"/>
    <property type="match status" value="1"/>
</dbReference>
<dbReference type="InterPro" id="IPR036388">
    <property type="entry name" value="WH-like_DNA-bd_sf"/>
</dbReference>
<dbReference type="PANTHER" id="PTHR42756">
    <property type="entry name" value="TRANSCRIPTIONAL REGULATOR, MARR"/>
    <property type="match status" value="1"/>
</dbReference>
<evidence type="ECO:0000256" key="2">
    <source>
        <dbReference type="ARBA" id="ARBA00023125"/>
    </source>
</evidence>
<feature type="domain" description="HTH marR-type" evidence="4">
    <location>
        <begin position="14"/>
        <end position="146"/>
    </location>
</feature>
<keyword evidence="3" id="KW-0804">Transcription</keyword>
<proteinExistence type="predicted"/>
<evidence type="ECO:0000256" key="1">
    <source>
        <dbReference type="ARBA" id="ARBA00023015"/>
    </source>
</evidence>
<evidence type="ECO:0000313" key="6">
    <source>
        <dbReference type="Proteomes" id="UP000198806"/>
    </source>
</evidence>
<dbReference type="SUPFAM" id="SSF46785">
    <property type="entry name" value="Winged helix' DNA-binding domain"/>
    <property type="match status" value="1"/>
</dbReference>
<protein>
    <submittedName>
        <fullName evidence="5">DNA-binding transcriptional regulator, MarR family</fullName>
    </submittedName>
</protein>
<dbReference type="PANTHER" id="PTHR42756:SF1">
    <property type="entry name" value="TRANSCRIPTIONAL REPRESSOR OF EMRAB OPERON"/>
    <property type="match status" value="1"/>
</dbReference>
<gene>
    <name evidence="5" type="ORF">SAMN04489757_11650</name>
</gene>
<keyword evidence="1" id="KW-0805">Transcription regulation</keyword>
<keyword evidence="2 5" id="KW-0238">DNA-binding</keyword>
<dbReference type="Proteomes" id="UP000198806">
    <property type="component" value="Unassembled WGS sequence"/>
</dbReference>
<organism evidence="5 6">
    <name type="scientific">Anaerocolumna aminovalerica</name>
    <dbReference type="NCBI Taxonomy" id="1527"/>
    <lineage>
        <taxon>Bacteria</taxon>
        <taxon>Bacillati</taxon>
        <taxon>Bacillota</taxon>
        <taxon>Clostridia</taxon>
        <taxon>Lachnospirales</taxon>
        <taxon>Lachnospiraceae</taxon>
        <taxon>Anaerocolumna</taxon>
    </lineage>
</organism>
<evidence type="ECO:0000256" key="3">
    <source>
        <dbReference type="ARBA" id="ARBA00023163"/>
    </source>
</evidence>
<dbReference type="RefSeq" id="WP_091686771.1">
    <property type="nucleotide sequence ID" value="NZ_BAABFM010000012.1"/>
</dbReference>